<accession>A0A3B0T6B8</accession>
<proteinExistence type="predicted"/>
<organism evidence="1">
    <name type="scientific">hydrothermal vent metagenome</name>
    <dbReference type="NCBI Taxonomy" id="652676"/>
    <lineage>
        <taxon>unclassified sequences</taxon>
        <taxon>metagenomes</taxon>
        <taxon>ecological metagenomes</taxon>
    </lineage>
</organism>
<dbReference type="AlphaFoldDB" id="A0A3B0T6B8"/>
<evidence type="ECO:0000313" key="1">
    <source>
        <dbReference type="EMBL" id="VAW02476.1"/>
    </source>
</evidence>
<name>A0A3B0T6B8_9ZZZZ</name>
<protein>
    <submittedName>
        <fullName evidence="1">Uncharacterized protein</fullName>
    </submittedName>
</protein>
<gene>
    <name evidence="1" type="ORF">MNBD_ALPHA06-1287</name>
</gene>
<feature type="non-terminal residue" evidence="1">
    <location>
        <position position="89"/>
    </location>
</feature>
<dbReference type="EMBL" id="UOEE01000341">
    <property type="protein sequence ID" value="VAW02476.1"/>
    <property type="molecule type" value="Genomic_DNA"/>
</dbReference>
<reference evidence="1" key="1">
    <citation type="submission" date="2018-06" db="EMBL/GenBank/DDBJ databases">
        <authorList>
            <person name="Zhirakovskaya E."/>
        </authorList>
    </citation>
    <scope>NUCLEOTIDE SEQUENCE</scope>
</reference>
<sequence>MLIIMRTHMACSDSCLIPRRRAGLDPVPILAFCAGANGGKSANALNAKTTWMDTGLRRYDGSGVLGHSITRLSVSKKEAFRLTFSYVAF</sequence>